<reference evidence="3" key="1">
    <citation type="submission" date="2021-01" db="EMBL/GenBank/DDBJ databases">
        <title>Fulvivirga kasyanovii gen. nov., sp nov., a novel member of the phylum Bacteroidetes isolated from seawater in a mussel farm.</title>
        <authorList>
            <person name="Zhao L.-H."/>
            <person name="Wang Z.-J."/>
        </authorList>
    </citation>
    <scope>NUCLEOTIDE SEQUENCE</scope>
    <source>
        <strain evidence="3">29W222</strain>
    </source>
</reference>
<dbReference type="Proteomes" id="UP000614216">
    <property type="component" value="Unassembled WGS sequence"/>
</dbReference>
<dbReference type="InterPro" id="IPR011856">
    <property type="entry name" value="tRNA_endonuc-like_dom_sf"/>
</dbReference>
<evidence type="ECO:0000256" key="2">
    <source>
        <dbReference type="HAMAP-Rule" id="MF_00048"/>
    </source>
</evidence>
<dbReference type="InterPro" id="IPR003509">
    <property type="entry name" value="UPF0102_YraN-like"/>
</dbReference>
<dbReference type="PANTHER" id="PTHR34039">
    <property type="entry name" value="UPF0102 PROTEIN YRAN"/>
    <property type="match status" value="1"/>
</dbReference>
<protein>
    <recommendedName>
        <fullName evidence="2">UPF0102 protein JMN32_07710</fullName>
    </recommendedName>
</protein>
<dbReference type="HAMAP" id="MF_00048">
    <property type="entry name" value="UPF0102"/>
    <property type="match status" value="1"/>
</dbReference>
<evidence type="ECO:0000313" key="4">
    <source>
        <dbReference type="Proteomes" id="UP000614216"/>
    </source>
</evidence>
<sequence length="115" mass="13426">MNNKVQTGKDGEQMASEYLAAKGYEVVERNYRYKRSEIDIIAKKEQLLVFVEVKTRSYSSFGYPEDAVNGIKIKKVIEGADQYIHEKNWCHDVQFDVISIDYSTLEIVHFEDAFY</sequence>
<proteinExistence type="inferred from homology"/>
<dbReference type="PANTHER" id="PTHR34039:SF1">
    <property type="entry name" value="UPF0102 PROTEIN YRAN"/>
    <property type="match status" value="1"/>
</dbReference>
<dbReference type="SUPFAM" id="SSF52980">
    <property type="entry name" value="Restriction endonuclease-like"/>
    <property type="match status" value="1"/>
</dbReference>
<dbReference type="EMBL" id="JAEUGD010000023">
    <property type="protein sequence ID" value="MBL6446189.1"/>
    <property type="molecule type" value="Genomic_DNA"/>
</dbReference>
<keyword evidence="4" id="KW-1185">Reference proteome</keyword>
<evidence type="ECO:0000256" key="1">
    <source>
        <dbReference type="ARBA" id="ARBA00006738"/>
    </source>
</evidence>
<dbReference type="NCBIfam" id="NF009150">
    <property type="entry name" value="PRK12497.1-3"/>
    <property type="match status" value="1"/>
</dbReference>
<dbReference type="CDD" id="cd20736">
    <property type="entry name" value="PoNe_Nuclease"/>
    <property type="match status" value="1"/>
</dbReference>
<dbReference type="RefSeq" id="WP_202855730.1">
    <property type="nucleotide sequence ID" value="NZ_JAEUGD010000023.1"/>
</dbReference>
<dbReference type="InterPro" id="IPR011335">
    <property type="entry name" value="Restrct_endonuc-II-like"/>
</dbReference>
<gene>
    <name evidence="3" type="ORF">JMN32_07710</name>
</gene>
<name>A0A937FUE7_9BACT</name>
<dbReference type="Pfam" id="PF02021">
    <property type="entry name" value="UPF0102"/>
    <property type="match status" value="1"/>
</dbReference>
<organism evidence="3 4">
    <name type="scientific">Fulvivirga marina</name>
    <dbReference type="NCBI Taxonomy" id="2494733"/>
    <lineage>
        <taxon>Bacteria</taxon>
        <taxon>Pseudomonadati</taxon>
        <taxon>Bacteroidota</taxon>
        <taxon>Cytophagia</taxon>
        <taxon>Cytophagales</taxon>
        <taxon>Fulvivirgaceae</taxon>
        <taxon>Fulvivirga</taxon>
    </lineage>
</organism>
<accession>A0A937FUE7</accession>
<dbReference type="GO" id="GO:0003676">
    <property type="term" value="F:nucleic acid binding"/>
    <property type="evidence" value="ECO:0007669"/>
    <property type="project" value="InterPro"/>
</dbReference>
<comment type="similarity">
    <text evidence="1 2">Belongs to the UPF0102 family.</text>
</comment>
<evidence type="ECO:0000313" key="3">
    <source>
        <dbReference type="EMBL" id="MBL6446189.1"/>
    </source>
</evidence>
<dbReference type="AlphaFoldDB" id="A0A937FUE7"/>
<comment type="caution">
    <text evidence="3">The sequence shown here is derived from an EMBL/GenBank/DDBJ whole genome shotgun (WGS) entry which is preliminary data.</text>
</comment>
<dbReference type="Gene3D" id="3.40.1350.10">
    <property type="match status" value="1"/>
</dbReference>